<accession>A0A9D2AAP2</accession>
<protein>
    <recommendedName>
        <fullName evidence="3">Macroglobulin domain-containing protein</fullName>
    </recommendedName>
</protein>
<dbReference type="AlphaFoldDB" id="A0A9D2AAP2"/>
<gene>
    <name evidence="1" type="ORF">H9863_01765</name>
</gene>
<comment type="caution">
    <text evidence="1">The sequence shown here is derived from an EMBL/GenBank/DDBJ whole genome shotgun (WGS) entry which is preliminary data.</text>
</comment>
<evidence type="ECO:0000313" key="2">
    <source>
        <dbReference type="Proteomes" id="UP000824202"/>
    </source>
</evidence>
<proteinExistence type="predicted"/>
<reference evidence="1" key="1">
    <citation type="journal article" date="2021" name="PeerJ">
        <title>Extensive microbial diversity within the chicken gut microbiome revealed by metagenomics and culture.</title>
        <authorList>
            <person name="Gilroy R."/>
            <person name="Ravi A."/>
            <person name="Getino M."/>
            <person name="Pursley I."/>
            <person name="Horton D.L."/>
            <person name="Alikhan N.F."/>
            <person name="Baker D."/>
            <person name="Gharbi K."/>
            <person name="Hall N."/>
            <person name="Watson M."/>
            <person name="Adriaenssens E.M."/>
            <person name="Foster-Nyarko E."/>
            <person name="Jarju S."/>
            <person name="Secka A."/>
            <person name="Antonio M."/>
            <person name="Oren A."/>
            <person name="Chaudhuri R.R."/>
            <person name="La Ragione R."/>
            <person name="Hildebrand F."/>
            <person name="Pallen M.J."/>
        </authorList>
    </citation>
    <scope>NUCLEOTIDE SEQUENCE</scope>
    <source>
        <strain evidence="1">23274</strain>
    </source>
</reference>
<evidence type="ECO:0000313" key="1">
    <source>
        <dbReference type="EMBL" id="HIX02828.1"/>
    </source>
</evidence>
<organism evidence="1 2">
    <name type="scientific">Candidatus Odoribacter faecigallinarum</name>
    <dbReference type="NCBI Taxonomy" id="2838706"/>
    <lineage>
        <taxon>Bacteria</taxon>
        <taxon>Pseudomonadati</taxon>
        <taxon>Bacteroidota</taxon>
        <taxon>Bacteroidia</taxon>
        <taxon>Bacteroidales</taxon>
        <taxon>Odoribacteraceae</taxon>
        <taxon>Odoribacter</taxon>
    </lineage>
</organism>
<dbReference type="Gene3D" id="2.60.40.1930">
    <property type="match status" value="1"/>
</dbReference>
<name>A0A9D2AAP2_9BACT</name>
<dbReference type="EMBL" id="DXFT01000034">
    <property type="protein sequence ID" value="HIX02828.1"/>
    <property type="molecule type" value="Genomic_DNA"/>
</dbReference>
<evidence type="ECO:0008006" key="3">
    <source>
        <dbReference type="Google" id="ProtNLM"/>
    </source>
</evidence>
<sequence>MVNKKTLAGGIIILLIWAFALPEKGDFTYFFNKRLLDWVQRYPQEKVYLHTDRDHYEVGDKVWFRAYLLNAVAHTPSEWSRYVYVELRDLRDSLYARVKIAPQEGVYAGYLPLTKDLPQGDFVLRAYSYWMQNAGDDFIFRKRIRVINPQDTKVLTEVRMEVEGKDTVAQVRFYNTRQEVYGNIGIRYLLDGKERVRWTDDAGVLRLKFGKADYGKELRVTFDAADPFAFSRYLFLPDPDRDFDVSFMPEGGNLLEGCQQVVAFKAIGNDGLSREVRGVIEDESGEQITYVQSIHKGMGVFNLTAEPGKKYYGVFHLASDTLEKRFELPQAESDAVALKLFVNTDAVGYKVLGTHTMEKRRDLYIAVHARGIPLLCNPVRVGELGKIWSRELPEGVVSFLLLNSEGKILSQRVCFVRHQERPELQVSTGRKRYPIRDTVHLNLAVAGGGNRGSFSIAVTDESRVEHDSLQDNIFSYLLLSSDLKGYVEEPAYYFANDRIVTRRFLDMLMMTQGWTRFDVERVLREERDSLPYYMERGQVISGRVKNFWGKEAEYANLMLLGTNGLFRMVEADSAGYFEISGISFPDSTDFILQGTNKRGRKTVEVILDQDKFMLPTLAYPMGKEELEESEDFYKRFMKDYYYDNGIKVYVLDEVVVKRDKPKKFYSFYDAMADYAMDSTQLASMKNLTMRDLFMRFPGVNAFSGDSATRFGRPVKIMVDNFVEEDWDYVMRLRPEELLNISLVIPPRSEFIDRSATGGMIIITTNPFYTPPRHQKLHMLSFSLLGYQQPAEFYMPHYEVDSIRMALADTVDLRNTLYWNPMVETDSTGHAQCFFTTSDSDGPYRVVVEGILQDGTICRTEEKIFIR</sequence>
<dbReference type="Proteomes" id="UP000824202">
    <property type="component" value="Unassembled WGS sequence"/>
</dbReference>
<reference evidence="1" key="2">
    <citation type="submission" date="2021-04" db="EMBL/GenBank/DDBJ databases">
        <authorList>
            <person name="Gilroy R."/>
        </authorList>
    </citation>
    <scope>NUCLEOTIDE SEQUENCE</scope>
    <source>
        <strain evidence="1">23274</strain>
    </source>
</reference>